<dbReference type="KEGG" id="doa:AXF15_11430"/>
<evidence type="ECO:0000313" key="3">
    <source>
        <dbReference type="Proteomes" id="UP000063964"/>
    </source>
</evidence>
<dbReference type="RefSeq" id="WP_066607593.1">
    <property type="nucleotide sequence ID" value="NZ_CP014230.1"/>
</dbReference>
<dbReference type="OrthoDB" id="9179708at2"/>
<proteinExistence type="predicted"/>
<reference evidence="3" key="1">
    <citation type="submission" date="2016-02" db="EMBL/GenBank/DDBJ databases">
        <authorList>
            <person name="Holder M.E."/>
            <person name="Ajami N.J."/>
            <person name="Petrosino J.F."/>
        </authorList>
    </citation>
    <scope>NUCLEOTIDE SEQUENCE [LARGE SCALE GENOMIC DNA]</scope>
    <source>
        <strain evidence="3">DSM 12838</strain>
    </source>
</reference>
<dbReference type="STRING" id="888061.AXF15_11430"/>
<accession>A0A109W6H5</accession>
<dbReference type="Proteomes" id="UP000063964">
    <property type="component" value="Chromosome"/>
</dbReference>
<dbReference type="EMBL" id="CP014230">
    <property type="protein sequence ID" value="AMD93650.1"/>
    <property type="molecule type" value="Genomic_DNA"/>
</dbReference>
<keyword evidence="3" id="KW-1185">Reference proteome</keyword>
<evidence type="ECO:0000259" key="1">
    <source>
        <dbReference type="Pfam" id="PF13524"/>
    </source>
</evidence>
<dbReference type="Pfam" id="PF13524">
    <property type="entry name" value="Glyco_trans_1_2"/>
    <property type="match status" value="1"/>
</dbReference>
<evidence type="ECO:0000313" key="2">
    <source>
        <dbReference type="EMBL" id="AMD93650.1"/>
    </source>
</evidence>
<dbReference type="InterPro" id="IPR055259">
    <property type="entry name" value="YkvP/CgeB_Glyco_trans-like"/>
</dbReference>
<organism evidence="2 3">
    <name type="scientific">Desulfomicrobium orale DSM 12838</name>
    <dbReference type="NCBI Taxonomy" id="888061"/>
    <lineage>
        <taxon>Bacteria</taxon>
        <taxon>Pseudomonadati</taxon>
        <taxon>Thermodesulfobacteriota</taxon>
        <taxon>Desulfovibrionia</taxon>
        <taxon>Desulfovibrionales</taxon>
        <taxon>Desulfomicrobiaceae</taxon>
        <taxon>Desulfomicrobium</taxon>
    </lineage>
</organism>
<gene>
    <name evidence="2" type="ORF">AXF15_11430</name>
</gene>
<sequence>MPARPPRVKLKSELGFPVTLPEGEEYLELSGRGGGILVTWPGPLPDLCLRHLAGAGRVFLLHAPELDAQMPASWHAAVPDSWEVVSPEKASGLMAGGRVLHYTPASRIFPSLFAPLLARRQPFPAREPLPEIWLPSAPSALVVPELLRAARQLGFCPRILPPEMSSGRMRELLRDGPPRLFLSVNFHGLDAYGEIQALLEAAGAPLAVWCVDNPFHLLTRQKNRLWQRAELFVTDSWFMEPLAALGARAHHLPLATDPEFFAARGPCPEGDGICFVGRTGFPQRDRFFAACSVPESLLREAEALPGRLAHFGWWRDRWADRPLWPGNSVRSIGFGAERSSVGWRERCLRHLAAQVDLTIVGDAAWKDRVPSARLKKPVDYYAGLADEYRRAPFSLNLTSLLLPHGLTQRHFDMWACGGFLLTDATPGLTLFPPELVREVSFEEPEQAVSLLRRFAGNPRLKEDVRTAWREHILAGHTYVRRLERILEVTAKAAAMPR</sequence>
<dbReference type="AlphaFoldDB" id="A0A109W6H5"/>
<protein>
    <recommendedName>
        <fullName evidence="1">Spore protein YkvP/CgeB glycosyl transferase-like domain-containing protein</fullName>
    </recommendedName>
</protein>
<feature type="domain" description="Spore protein YkvP/CgeB glycosyl transferase-like" evidence="1">
    <location>
        <begin position="344"/>
        <end position="487"/>
    </location>
</feature>
<name>A0A109W6H5_9BACT</name>